<sequence>MKAKLLKAPLLAALLCGLPLVAMDKTAKVPKDKFFVGGGLSLGGLGYSLGGLTAHAGYIHYFPKDTFIEDKLRQGIRAYGSVSYGYGSNTSLYSKWIYHYIPVIVGADYLLDLNPGEKFVWGLFAGAGVGFVSLTTNYDWSGTFPYKTNSSDFGIAYSVRAGGSLTIENKHRLDLTLGYGYSYLNLYYSLLF</sequence>
<gene>
    <name evidence="2" type="ORF">LS74_008155</name>
</gene>
<name>A0A4U8SXQ5_9HELI</name>
<comment type="caution">
    <text evidence="2">The sequence shown here is derived from an EMBL/GenBank/DDBJ whole genome shotgun (WGS) entry which is preliminary data.</text>
</comment>
<dbReference type="Pfam" id="PF01856">
    <property type="entry name" value="HP_OMP"/>
    <property type="match status" value="1"/>
</dbReference>
<dbReference type="Gene3D" id="2.40.160.20">
    <property type="match status" value="1"/>
</dbReference>
<keyword evidence="3" id="KW-1185">Reference proteome</keyword>
<evidence type="ECO:0000313" key="3">
    <source>
        <dbReference type="Proteomes" id="UP000029921"/>
    </source>
</evidence>
<dbReference type="InterPro" id="IPR002718">
    <property type="entry name" value="OMP_Helicobacter"/>
</dbReference>
<protein>
    <submittedName>
        <fullName evidence="2">Outer membrane beta-barrel protein</fullName>
    </submittedName>
</protein>
<dbReference type="AlphaFoldDB" id="A0A4U8SXQ5"/>
<accession>A0A4U8SXQ5</accession>
<evidence type="ECO:0000313" key="2">
    <source>
        <dbReference type="EMBL" id="TLD91568.1"/>
    </source>
</evidence>
<evidence type="ECO:0000256" key="1">
    <source>
        <dbReference type="SAM" id="SignalP"/>
    </source>
</evidence>
<dbReference type="RefSeq" id="WP_034587009.1">
    <property type="nucleotide sequence ID" value="NZ_JRPE02000012.1"/>
</dbReference>
<feature type="chain" id="PRO_5020513232" evidence="1">
    <location>
        <begin position="23"/>
        <end position="192"/>
    </location>
</feature>
<reference evidence="2 3" key="1">
    <citation type="journal article" date="2014" name="Genome Announc.">
        <title>Draft genome sequences of eight enterohepatic helicobacter species isolated from both laboratory and wild rodents.</title>
        <authorList>
            <person name="Sheh A."/>
            <person name="Shen Z."/>
            <person name="Fox J.G."/>
        </authorList>
    </citation>
    <scope>NUCLEOTIDE SEQUENCE [LARGE SCALE GENOMIC DNA]</scope>
    <source>
        <strain evidence="2 3">MIT 96-1001</strain>
    </source>
</reference>
<organism evidence="2 3">
    <name type="scientific">Helicobacter magdeburgensis</name>
    <dbReference type="NCBI Taxonomy" id="471858"/>
    <lineage>
        <taxon>Bacteria</taxon>
        <taxon>Pseudomonadati</taxon>
        <taxon>Campylobacterota</taxon>
        <taxon>Epsilonproteobacteria</taxon>
        <taxon>Campylobacterales</taxon>
        <taxon>Helicobacteraceae</taxon>
        <taxon>Helicobacter</taxon>
    </lineage>
</organism>
<dbReference type="EMBL" id="JRPE02000012">
    <property type="protein sequence ID" value="TLD91568.1"/>
    <property type="molecule type" value="Genomic_DNA"/>
</dbReference>
<proteinExistence type="predicted"/>
<dbReference type="Proteomes" id="UP000029921">
    <property type="component" value="Unassembled WGS sequence"/>
</dbReference>
<keyword evidence="1" id="KW-0732">Signal</keyword>
<feature type="signal peptide" evidence="1">
    <location>
        <begin position="1"/>
        <end position="22"/>
    </location>
</feature>